<keyword evidence="6" id="KW-1185">Reference proteome</keyword>
<keyword evidence="3" id="KW-1133">Transmembrane helix</keyword>
<dbReference type="GO" id="GO:0016740">
    <property type="term" value="F:transferase activity"/>
    <property type="evidence" value="ECO:0007669"/>
    <property type="project" value="UniProtKB-KW"/>
</dbReference>
<evidence type="ECO:0000256" key="1">
    <source>
        <dbReference type="ARBA" id="ARBA00022679"/>
    </source>
</evidence>
<reference evidence="5 6" key="1">
    <citation type="submission" date="2018-03" db="EMBL/GenBank/DDBJ databases">
        <title>Genomic Encyclopedia of Type Strains, Phase III (KMG-III): the genomes of soil and plant-associated and newly described type strains.</title>
        <authorList>
            <person name="Whitman W."/>
        </authorList>
    </citation>
    <scope>NUCLEOTIDE SEQUENCE [LARGE SCALE GENOMIC DNA]</scope>
    <source>
        <strain evidence="5 6">CGMCC 1.12152</strain>
    </source>
</reference>
<name>A0A2T0V5W6_9GAMM</name>
<gene>
    <name evidence="5" type="ORF">B0H98_102119</name>
</gene>
<protein>
    <recommendedName>
        <fullName evidence="2">Putative gamma-glutamylcyclotransferase</fullName>
    </recommendedName>
</protein>
<feature type="transmembrane region" description="Helical" evidence="3">
    <location>
        <begin position="12"/>
        <end position="32"/>
    </location>
</feature>
<dbReference type="SUPFAM" id="SSF110857">
    <property type="entry name" value="Gamma-glutamyl cyclotransferase-like"/>
    <property type="match status" value="1"/>
</dbReference>
<dbReference type="PANTHER" id="PTHR31544">
    <property type="entry name" value="AIG2-LIKE PROTEIN D"/>
    <property type="match status" value="1"/>
</dbReference>
<dbReference type="AlphaFoldDB" id="A0A2T0V5W6"/>
<dbReference type="CDD" id="cd06661">
    <property type="entry name" value="GGCT_like"/>
    <property type="match status" value="1"/>
</dbReference>
<feature type="domain" description="Gamma-glutamylcyclotransferase AIG2-like" evidence="4">
    <location>
        <begin position="48"/>
        <end position="138"/>
    </location>
</feature>
<evidence type="ECO:0000256" key="2">
    <source>
        <dbReference type="ARBA" id="ARBA00030602"/>
    </source>
</evidence>
<dbReference type="InterPro" id="IPR036568">
    <property type="entry name" value="GGCT-like_sf"/>
</dbReference>
<sequence>MVWIKKCLQVAGVLGLGLASWLWLTMLSPWFYSPPDELADVEQRTHHVFVYGTLRYTVVRWLVMGSSGDPQPAILEGYHRNGLDVSAQPGDQVEGLILSVTPGELERLDRYERLGERYTRERKALADGSLAWVYVRLPETSQLSMPSPARQIALIP</sequence>
<dbReference type="Proteomes" id="UP000237647">
    <property type="component" value="Unassembled WGS sequence"/>
</dbReference>
<dbReference type="Gene3D" id="3.10.490.10">
    <property type="entry name" value="Gamma-glutamyl cyclotransferase-like"/>
    <property type="match status" value="1"/>
</dbReference>
<dbReference type="Pfam" id="PF06094">
    <property type="entry name" value="GGACT"/>
    <property type="match status" value="1"/>
</dbReference>
<keyword evidence="1 5" id="KW-0808">Transferase</keyword>
<keyword evidence="3" id="KW-0812">Transmembrane</keyword>
<evidence type="ECO:0000313" key="5">
    <source>
        <dbReference type="EMBL" id="PRY65595.1"/>
    </source>
</evidence>
<accession>A0A2T0V5W6</accession>
<dbReference type="RefSeq" id="WP_106374001.1">
    <property type="nucleotide sequence ID" value="NZ_PVTK01000002.1"/>
</dbReference>
<dbReference type="EMBL" id="PVTK01000002">
    <property type="protein sequence ID" value="PRY65595.1"/>
    <property type="molecule type" value="Genomic_DNA"/>
</dbReference>
<dbReference type="InterPro" id="IPR009288">
    <property type="entry name" value="AIG2-like_dom"/>
</dbReference>
<comment type="caution">
    <text evidence="5">The sequence shown here is derived from an EMBL/GenBank/DDBJ whole genome shotgun (WGS) entry which is preliminary data.</text>
</comment>
<keyword evidence="3" id="KW-0472">Membrane</keyword>
<evidence type="ECO:0000259" key="4">
    <source>
        <dbReference type="Pfam" id="PF06094"/>
    </source>
</evidence>
<dbReference type="InterPro" id="IPR045038">
    <property type="entry name" value="AIG2-like"/>
</dbReference>
<evidence type="ECO:0000313" key="6">
    <source>
        <dbReference type="Proteomes" id="UP000237647"/>
    </source>
</evidence>
<dbReference type="OrthoDB" id="7852375at2"/>
<dbReference type="PANTHER" id="PTHR31544:SF2">
    <property type="entry name" value="AIG2-LIKE PROTEIN D"/>
    <property type="match status" value="1"/>
</dbReference>
<proteinExistence type="predicted"/>
<dbReference type="InterPro" id="IPR013024">
    <property type="entry name" value="GGCT-like"/>
</dbReference>
<evidence type="ECO:0000256" key="3">
    <source>
        <dbReference type="SAM" id="Phobius"/>
    </source>
</evidence>
<organism evidence="5 6">
    <name type="scientific">Vreelandella songnenensis</name>
    <dbReference type="NCBI Taxonomy" id="1176243"/>
    <lineage>
        <taxon>Bacteria</taxon>
        <taxon>Pseudomonadati</taxon>
        <taxon>Pseudomonadota</taxon>
        <taxon>Gammaproteobacteria</taxon>
        <taxon>Oceanospirillales</taxon>
        <taxon>Halomonadaceae</taxon>
        <taxon>Vreelandella</taxon>
    </lineage>
</organism>